<sequence>MDRNMRHAPFTSDRARRARANETREMRQWAERLELTTQVPQDILHLMAREDGKQMEIMMKNMGLDGKATTDAEGGGEGGKGLEEGMRDMKLESEAMNGTMEKTQG</sequence>
<gene>
    <name evidence="2" type="ORF">BDU57DRAFT_578937</name>
</gene>
<name>A0A6A5QGA6_AMPQU</name>
<dbReference type="OrthoDB" id="2275718at2759"/>
<feature type="region of interest" description="Disordered" evidence="1">
    <location>
        <begin position="65"/>
        <end position="85"/>
    </location>
</feature>
<evidence type="ECO:0000256" key="1">
    <source>
        <dbReference type="SAM" id="MobiDB-lite"/>
    </source>
</evidence>
<accession>A0A6A5QGA6</accession>
<proteinExistence type="predicted"/>
<feature type="region of interest" description="Disordered" evidence="1">
    <location>
        <begin position="1"/>
        <end position="23"/>
    </location>
</feature>
<evidence type="ECO:0000313" key="2">
    <source>
        <dbReference type="EMBL" id="KAF1914585.1"/>
    </source>
</evidence>
<dbReference type="AlphaFoldDB" id="A0A6A5QGA6"/>
<protein>
    <submittedName>
        <fullName evidence="2">Uncharacterized protein</fullName>
    </submittedName>
</protein>
<dbReference type="EMBL" id="ML979137">
    <property type="protein sequence ID" value="KAF1914585.1"/>
    <property type="molecule type" value="Genomic_DNA"/>
</dbReference>
<evidence type="ECO:0000313" key="3">
    <source>
        <dbReference type="Proteomes" id="UP000800096"/>
    </source>
</evidence>
<organism evidence="2 3">
    <name type="scientific">Ampelomyces quisqualis</name>
    <name type="common">Powdery mildew agent</name>
    <dbReference type="NCBI Taxonomy" id="50730"/>
    <lineage>
        <taxon>Eukaryota</taxon>
        <taxon>Fungi</taxon>
        <taxon>Dikarya</taxon>
        <taxon>Ascomycota</taxon>
        <taxon>Pezizomycotina</taxon>
        <taxon>Dothideomycetes</taxon>
        <taxon>Pleosporomycetidae</taxon>
        <taxon>Pleosporales</taxon>
        <taxon>Pleosporineae</taxon>
        <taxon>Phaeosphaeriaceae</taxon>
        <taxon>Ampelomyces</taxon>
    </lineage>
</organism>
<reference evidence="2" key="1">
    <citation type="journal article" date="2020" name="Stud. Mycol.">
        <title>101 Dothideomycetes genomes: a test case for predicting lifestyles and emergence of pathogens.</title>
        <authorList>
            <person name="Haridas S."/>
            <person name="Albert R."/>
            <person name="Binder M."/>
            <person name="Bloem J."/>
            <person name="Labutti K."/>
            <person name="Salamov A."/>
            <person name="Andreopoulos B."/>
            <person name="Baker S."/>
            <person name="Barry K."/>
            <person name="Bills G."/>
            <person name="Bluhm B."/>
            <person name="Cannon C."/>
            <person name="Castanera R."/>
            <person name="Culley D."/>
            <person name="Daum C."/>
            <person name="Ezra D."/>
            <person name="Gonzalez J."/>
            <person name="Henrissat B."/>
            <person name="Kuo A."/>
            <person name="Liang C."/>
            <person name="Lipzen A."/>
            <person name="Lutzoni F."/>
            <person name="Magnuson J."/>
            <person name="Mondo S."/>
            <person name="Nolan M."/>
            <person name="Ohm R."/>
            <person name="Pangilinan J."/>
            <person name="Park H.-J."/>
            <person name="Ramirez L."/>
            <person name="Alfaro M."/>
            <person name="Sun H."/>
            <person name="Tritt A."/>
            <person name="Yoshinaga Y."/>
            <person name="Zwiers L.-H."/>
            <person name="Turgeon B."/>
            <person name="Goodwin S."/>
            <person name="Spatafora J."/>
            <person name="Crous P."/>
            <person name="Grigoriev I."/>
        </authorList>
    </citation>
    <scope>NUCLEOTIDE SEQUENCE</scope>
    <source>
        <strain evidence="2">HMLAC05119</strain>
    </source>
</reference>
<feature type="compositionally biased region" description="Basic and acidic residues" evidence="1">
    <location>
        <begin position="13"/>
        <end position="23"/>
    </location>
</feature>
<dbReference type="Proteomes" id="UP000800096">
    <property type="component" value="Unassembled WGS sequence"/>
</dbReference>
<keyword evidence="3" id="KW-1185">Reference proteome</keyword>